<evidence type="ECO:0000313" key="1">
    <source>
        <dbReference type="EMBL" id="GIY39851.1"/>
    </source>
</evidence>
<evidence type="ECO:0000313" key="2">
    <source>
        <dbReference type="Proteomes" id="UP001054837"/>
    </source>
</evidence>
<protein>
    <submittedName>
        <fullName evidence="1">Uncharacterized protein</fullName>
    </submittedName>
</protein>
<reference evidence="1 2" key="1">
    <citation type="submission" date="2021-06" db="EMBL/GenBank/DDBJ databases">
        <title>Caerostris darwini draft genome.</title>
        <authorList>
            <person name="Kono N."/>
            <person name="Arakawa K."/>
        </authorList>
    </citation>
    <scope>NUCLEOTIDE SEQUENCE [LARGE SCALE GENOMIC DNA]</scope>
</reference>
<sequence length="84" mass="9716">MSQINFKKDYPGPFSLEARDDELVAEHILRAIIISESGSSWRNHKARRYRRDKTRLFCGKGGRKGDITFLSRKLDACRTTLSDQ</sequence>
<proteinExistence type="predicted"/>
<organism evidence="1 2">
    <name type="scientific">Caerostris darwini</name>
    <dbReference type="NCBI Taxonomy" id="1538125"/>
    <lineage>
        <taxon>Eukaryota</taxon>
        <taxon>Metazoa</taxon>
        <taxon>Ecdysozoa</taxon>
        <taxon>Arthropoda</taxon>
        <taxon>Chelicerata</taxon>
        <taxon>Arachnida</taxon>
        <taxon>Araneae</taxon>
        <taxon>Araneomorphae</taxon>
        <taxon>Entelegynae</taxon>
        <taxon>Araneoidea</taxon>
        <taxon>Araneidae</taxon>
        <taxon>Caerostris</taxon>
    </lineage>
</organism>
<accession>A0AAV4T3N5</accession>
<dbReference type="EMBL" id="BPLQ01008847">
    <property type="protein sequence ID" value="GIY39851.1"/>
    <property type="molecule type" value="Genomic_DNA"/>
</dbReference>
<keyword evidence="2" id="KW-1185">Reference proteome</keyword>
<name>A0AAV4T3N5_9ARAC</name>
<dbReference type="AlphaFoldDB" id="A0AAV4T3N5"/>
<gene>
    <name evidence="1" type="ORF">CDAR_526571</name>
</gene>
<comment type="caution">
    <text evidence="1">The sequence shown here is derived from an EMBL/GenBank/DDBJ whole genome shotgun (WGS) entry which is preliminary data.</text>
</comment>
<dbReference type="Proteomes" id="UP001054837">
    <property type="component" value="Unassembled WGS sequence"/>
</dbReference>